<keyword evidence="4" id="KW-0378">Hydrolase</keyword>
<dbReference type="InterPro" id="IPR001087">
    <property type="entry name" value="GDSL"/>
</dbReference>
<evidence type="ECO:0000313" key="4">
    <source>
        <dbReference type="EMBL" id="CAB4170927.1"/>
    </source>
</evidence>
<dbReference type="SUPFAM" id="SSF47090">
    <property type="entry name" value="PGBD-like"/>
    <property type="match status" value="1"/>
</dbReference>
<dbReference type="EMBL" id="LR797270">
    <property type="protein sequence ID" value="CAB4198218.1"/>
    <property type="molecule type" value="Genomic_DNA"/>
</dbReference>
<dbReference type="InterPro" id="IPR051532">
    <property type="entry name" value="Ester_Hydrolysis_Enzymes"/>
</dbReference>
<reference evidence="4" key="1">
    <citation type="submission" date="2020-05" db="EMBL/GenBank/DDBJ databases">
        <authorList>
            <person name="Chiriac C."/>
            <person name="Salcher M."/>
            <person name="Ghai R."/>
            <person name="Kavagutti S V."/>
        </authorList>
    </citation>
    <scope>NUCLEOTIDE SEQUENCE</scope>
</reference>
<dbReference type="EMBL" id="LR796859">
    <property type="protein sequence ID" value="CAB4170927.1"/>
    <property type="molecule type" value="Genomic_DNA"/>
</dbReference>
<proteinExistence type="predicted"/>
<organism evidence="4">
    <name type="scientific">uncultured Caudovirales phage</name>
    <dbReference type="NCBI Taxonomy" id="2100421"/>
    <lineage>
        <taxon>Viruses</taxon>
        <taxon>Duplodnaviria</taxon>
        <taxon>Heunggongvirae</taxon>
        <taxon>Uroviricota</taxon>
        <taxon>Caudoviricetes</taxon>
        <taxon>Peduoviridae</taxon>
        <taxon>Maltschvirus</taxon>
        <taxon>Maltschvirus maltsch</taxon>
    </lineage>
</organism>
<feature type="domain" description="Phage tail lysozyme" evidence="2">
    <location>
        <begin position="311"/>
        <end position="437"/>
    </location>
</feature>
<dbReference type="PANTHER" id="PTHR30383">
    <property type="entry name" value="THIOESTERASE 1/PROTEASE 1/LYSOPHOSPHOLIPASE L1"/>
    <property type="match status" value="1"/>
</dbReference>
<dbReference type="Gene3D" id="1.10.530.10">
    <property type="match status" value="1"/>
</dbReference>
<dbReference type="InterPro" id="IPR036514">
    <property type="entry name" value="SGNH_hydro_sf"/>
</dbReference>
<evidence type="ECO:0000259" key="2">
    <source>
        <dbReference type="Pfam" id="PF18013"/>
    </source>
</evidence>
<dbReference type="EMBL" id="LR796625">
    <property type="protein sequence ID" value="CAB4155063.1"/>
    <property type="molecule type" value="Genomic_DNA"/>
</dbReference>
<dbReference type="SUPFAM" id="SSF52266">
    <property type="entry name" value="SGNH hydrolase"/>
    <property type="match status" value="1"/>
</dbReference>
<dbReference type="InterPro" id="IPR041219">
    <property type="entry name" value="Phage_lysozyme2"/>
</dbReference>
<evidence type="ECO:0000313" key="3">
    <source>
        <dbReference type="EMBL" id="CAB4155063.1"/>
    </source>
</evidence>
<dbReference type="Gene3D" id="3.40.50.1110">
    <property type="entry name" value="SGNH hydrolase"/>
    <property type="match status" value="1"/>
</dbReference>
<dbReference type="GO" id="GO:0016787">
    <property type="term" value="F:hydrolase activity"/>
    <property type="evidence" value="ECO:0007669"/>
    <property type="project" value="UniProtKB-KW"/>
</dbReference>
<gene>
    <name evidence="5" type="ORF">UFOVP1307_57</name>
    <name evidence="3" type="ORF">UFOVP651_66</name>
    <name evidence="4" type="ORF">UFOVP902_145</name>
</gene>
<protein>
    <submittedName>
        <fullName evidence="4">SGNH_hydrolase domain containing protein</fullName>
    </submittedName>
</protein>
<dbReference type="Pfam" id="PF00657">
    <property type="entry name" value="Lipase_GDSL"/>
    <property type="match status" value="1"/>
</dbReference>
<evidence type="ECO:0000259" key="1">
    <source>
        <dbReference type="Pfam" id="PF01471"/>
    </source>
</evidence>
<feature type="domain" description="Peptidoglycan binding-like" evidence="1">
    <location>
        <begin position="213"/>
        <end position="270"/>
    </location>
</feature>
<dbReference type="CDD" id="cd00229">
    <property type="entry name" value="SGNH_hydrolase"/>
    <property type="match status" value="1"/>
</dbReference>
<dbReference type="InterPro" id="IPR036365">
    <property type="entry name" value="PGBD-like_sf"/>
</dbReference>
<dbReference type="Pfam" id="PF18013">
    <property type="entry name" value="Phage_lysozyme2"/>
    <property type="match status" value="1"/>
</dbReference>
<name>A0A6J5PIJ1_9CAUD</name>
<dbReference type="Gene3D" id="1.10.101.10">
    <property type="entry name" value="PGBD-like superfamily/PGBD"/>
    <property type="match status" value="1"/>
</dbReference>
<sequence length="438" mass="47970">MIKLKNILRGIVSEQSISNKPNVLFVGDSQTAAPWSYARELIKSGLVTGKIVAKNGASTSAVLQMLRDNISDKYDIVSIMAGGNDGAAKSPAGAIKNFDSMFQLVKQYGAKLVVVTNPTKQFVQPGDQYYKKQGYPSNDKISDWLTTDSNAYAVIDTGDFDKMDFRKDHVHLDGDAHSKIVDLWRKRVLDIAPDRQDKPASEKWPAVLKYGDQGDDVVKLQQMLISMGFSVGPAEDDGIYGPDTRKGVADFQKDINFEPTGIYDENTQKELQAKSSISLKSLLPKKAKEIERSTPTKLAMASGAIATGAGIVDFFVGKGLTAEQAAGIAGNLYAESKFNTAAVGDSGTSKGLAQWHDERWTNLVAWCKSEGKDPYSVDGQLEFLWHELNTTESRALTKLKQTQSPTEAAGAFTKWFERPSIVRSDRKDAAETIFAAYK</sequence>
<dbReference type="InterPro" id="IPR036366">
    <property type="entry name" value="PGBDSf"/>
</dbReference>
<dbReference type="Pfam" id="PF01471">
    <property type="entry name" value="PG_binding_1"/>
    <property type="match status" value="1"/>
</dbReference>
<dbReference type="InterPro" id="IPR002477">
    <property type="entry name" value="Peptidoglycan-bd-like"/>
</dbReference>
<evidence type="ECO:0000313" key="5">
    <source>
        <dbReference type="EMBL" id="CAB4198218.1"/>
    </source>
</evidence>
<accession>A0A6J5PIJ1</accession>